<proteinExistence type="predicted"/>
<sequence length="226" mass="26037">MGSFQLKMYKIYKVKTKATKHYTTIQAFRNDDKVPAINYSPWFTVVDPNTFSISRLRDFTASCGAVDFDPDLKPYDYFEKFLNDEDCCTLDVIAEETNRYADECINVHRRSAFSRGNDWKPVTKDEMSVFYGLVFAMGIVRKPTYASYWETGSGDLLTETPNFSQVMSRDRFQSILRFLHCNDNNLTVPRGGQVLTLCIKLDQSSTFSMVYLTKIIGNVLNISFKE</sequence>
<organism evidence="2 3">
    <name type="scientific">Magallana gigas</name>
    <name type="common">Pacific oyster</name>
    <name type="synonym">Crassostrea gigas</name>
    <dbReference type="NCBI Taxonomy" id="29159"/>
    <lineage>
        <taxon>Eukaryota</taxon>
        <taxon>Metazoa</taxon>
        <taxon>Spiralia</taxon>
        <taxon>Lophotrochozoa</taxon>
        <taxon>Mollusca</taxon>
        <taxon>Bivalvia</taxon>
        <taxon>Autobranchia</taxon>
        <taxon>Pteriomorphia</taxon>
        <taxon>Ostreida</taxon>
        <taxon>Ostreoidea</taxon>
        <taxon>Ostreidae</taxon>
        <taxon>Magallana</taxon>
    </lineage>
</organism>
<keyword evidence="3" id="KW-1185">Reference proteome</keyword>
<dbReference type="AlphaFoldDB" id="A0A8W8K6B9"/>
<evidence type="ECO:0000313" key="3">
    <source>
        <dbReference type="Proteomes" id="UP000005408"/>
    </source>
</evidence>
<evidence type="ECO:0000313" key="2">
    <source>
        <dbReference type="EnsemblMetazoa" id="G22285.1:cds"/>
    </source>
</evidence>
<feature type="domain" description="PiggyBac transposable element-derived protein" evidence="1">
    <location>
        <begin position="74"/>
        <end position="188"/>
    </location>
</feature>
<dbReference type="Proteomes" id="UP000005408">
    <property type="component" value="Unassembled WGS sequence"/>
</dbReference>
<dbReference type="InterPro" id="IPR029526">
    <property type="entry name" value="PGBD"/>
</dbReference>
<dbReference type="PANTHER" id="PTHR46599">
    <property type="entry name" value="PIGGYBAC TRANSPOSABLE ELEMENT-DERIVED PROTEIN 4"/>
    <property type="match status" value="1"/>
</dbReference>
<evidence type="ECO:0000259" key="1">
    <source>
        <dbReference type="Pfam" id="PF13843"/>
    </source>
</evidence>
<dbReference type="Pfam" id="PF13843">
    <property type="entry name" value="DDE_Tnp_1_7"/>
    <property type="match status" value="1"/>
</dbReference>
<dbReference type="EnsemblMetazoa" id="G22285.1">
    <property type="protein sequence ID" value="G22285.1:cds"/>
    <property type="gene ID" value="G22285"/>
</dbReference>
<protein>
    <recommendedName>
        <fullName evidence="1">PiggyBac transposable element-derived protein domain-containing protein</fullName>
    </recommendedName>
</protein>
<accession>A0A8W8K6B9</accession>
<name>A0A8W8K6B9_MAGGI</name>
<dbReference type="PANTHER" id="PTHR46599:SF3">
    <property type="entry name" value="PIGGYBAC TRANSPOSABLE ELEMENT-DERIVED PROTEIN 4"/>
    <property type="match status" value="1"/>
</dbReference>
<reference evidence="2" key="1">
    <citation type="submission" date="2022-08" db="UniProtKB">
        <authorList>
            <consortium name="EnsemblMetazoa"/>
        </authorList>
    </citation>
    <scope>IDENTIFICATION</scope>
    <source>
        <strain evidence="2">05x7-T-G4-1.051#20</strain>
    </source>
</reference>